<gene>
    <name evidence="1" type="ORF">SAMEA3545359_00360</name>
</gene>
<reference evidence="1" key="1">
    <citation type="submission" date="2015-09" db="EMBL/GenBank/DDBJ databases">
        <authorList>
            <consortium name="Pathogen Informatics"/>
        </authorList>
    </citation>
    <scope>NUCLEOTIDE SEQUENCE</scope>
    <source>
        <strain evidence="1">2789STDY5834896</strain>
    </source>
</reference>
<dbReference type="AlphaFoldDB" id="A0A1C6GFU5"/>
<protein>
    <submittedName>
        <fullName evidence="1">Uncharacterized protein</fullName>
    </submittedName>
</protein>
<dbReference type="EMBL" id="FMHG01000001">
    <property type="protein sequence ID" value="SCJ43995.1"/>
    <property type="molecule type" value="Genomic_DNA"/>
</dbReference>
<evidence type="ECO:0000313" key="1">
    <source>
        <dbReference type="EMBL" id="SCJ43995.1"/>
    </source>
</evidence>
<name>A0A1C6GFU5_9FIRM</name>
<accession>A0A1C6GFU5</accession>
<proteinExistence type="predicted"/>
<organism evidence="1">
    <name type="scientific">uncultured Anaerotruncus sp</name>
    <dbReference type="NCBI Taxonomy" id="905011"/>
    <lineage>
        <taxon>Bacteria</taxon>
        <taxon>Bacillati</taxon>
        <taxon>Bacillota</taxon>
        <taxon>Clostridia</taxon>
        <taxon>Eubacteriales</taxon>
        <taxon>Oscillospiraceae</taxon>
        <taxon>Anaerotruncus</taxon>
        <taxon>environmental samples</taxon>
    </lineage>
</organism>
<sequence>MLPANLPPGRQFTSTWVLWYIVSICRRCSGTGGATYFYDMEHEKL</sequence>